<dbReference type="GO" id="GO:0016773">
    <property type="term" value="F:phosphotransferase activity, alcohol group as acceptor"/>
    <property type="evidence" value="ECO:0007669"/>
    <property type="project" value="TreeGrafter"/>
</dbReference>
<feature type="binding site" evidence="7">
    <location>
        <position position="145"/>
    </location>
    <ligand>
        <name>ATP</name>
        <dbReference type="ChEBI" id="CHEBI:30616"/>
    </ligand>
</feature>
<keyword evidence="4" id="KW-1015">Disulfide bond</keyword>
<dbReference type="InterPro" id="IPR009581">
    <property type="entry name" value="FAM20_C"/>
</dbReference>
<proteinExistence type="inferred from homology"/>
<feature type="binding site" evidence="7">
    <location>
        <position position="333"/>
    </location>
    <ligand>
        <name>ATP</name>
        <dbReference type="ChEBI" id="CHEBI:30616"/>
    </ligand>
</feature>
<dbReference type="EMBL" id="VSWD01000011">
    <property type="protein sequence ID" value="KAK3086999.1"/>
    <property type="molecule type" value="Genomic_DNA"/>
</dbReference>
<protein>
    <recommendedName>
        <fullName evidence="9">FAM20 C-terminal domain-containing protein</fullName>
    </recommendedName>
</protein>
<comment type="similarity">
    <text evidence="2">Belongs to the FAM20 family.</text>
</comment>
<name>A0AA89BY42_PINIB</name>
<evidence type="ECO:0000256" key="2">
    <source>
        <dbReference type="ARBA" id="ARBA00006557"/>
    </source>
</evidence>
<comment type="subcellular location">
    <subcellularLocation>
        <location evidence="1">Golgi apparatus</location>
    </subcellularLocation>
</comment>
<evidence type="ECO:0000256" key="3">
    <source>
        <dbReference type="ARBA" id="ARBA00023034"/>
    </source>
</evidence>
<evidence type="ECO:0000313" key="10">
    <source>
        <dbReference type="EMBL" id="KAK3086999.1"/>
    </source>
</evidence>
<dbReference type="InterPro" id="IPR024869">
    <property type="entry name" value="FAM20"/>
</dbReference>
<reference evidence="10" key="1">
    <citation type="submission" date="2019-08" db="EMBL/GenBank/DDBJ databases">
        <title>The improved chromosome-level genome for the pearl oyster Pinctada fucata martensii using PacBio sequencing and Hi-C.</title>
        <authorList>
            <person name="Zheng Z."/>
        </authorList>
    </citation>
    <scope>NUCLEOTIDE SEQUENCE</scope>
    <source>
        <strain evidence="10">ZZ-2019</strain>
        <tissue evidence="10">Adductor muscle</tissue>
    </source>
</reference>
<keyword evidence="5" id="KW-0325">Glycoprotein</keyword>
<keyword evidence="7" id="KW-0547">Nucleotide-binding</keyword>
<keyword evidence="8" id="KW-0464">Manganese</keyword>
<dbReference type="PANTHER" id="PTHR12450">
    <property type="entry name" value="DENTIN MATRIX PROTEIN 4 PROTEIN FAM20"/>
    <property type="match status" value="1"/>
</dbReference>
<dbReference type="GO" id="GO:0005794">
    <property type="term" value="C:Golgi apparatus"/>
    <property type="evidence" value="ECO:0007669"/>
    <property type="project" value="UniProtKB-SubCell"/>
</dbReference>
<feature type="binding site" evidence="7">
    <location>
        <position position="347"/>
    </location>
    <ligand>
        <name>ATP</name>
        <dbReference type="ChEBI" id="CHEBI:30616"/>
    </ligand>
</feature>
<keyword evidence="7" id="KW-0067">ATP-binding</keyword>
<dbReference type="AlphaFoldDB" id="A0AA89BY42"/>
<evidence type="ECO:0000256" key="4">
    <source>
        <dbReference type="ARBA" id="ARBA00023157"/>
    </source>
</evidence>
<evidence type="ECO:0000256" key="8">
    <source>
        <dbReference type="PIRSR" id="PIRSR624869-3"/>
    </source>
</evidence>
<comment type="caution">
    <text evidence="10">The sequence shown here is derived from an EMBL/GenBank/DDBJ whole genome shotgun (WGS) entry which is preliminary data.</text>
</comment>
<feature type="binding site" evidence="8">
    <location>
        <position position="347"/>
    </location>
    <ligand>
        <name>Mn(2+)</name>
        <dbReference type="ChEBI" id="CHEBI:29035"/>
    </ligand>
</feature>
<evidence type="ECO:0000256" key="1">
    <source>
        <dbReference type="ARBA" id="ARBA00004555"/>
    </source>
</evidence>
<sequence>MRKLQLWKVAILALAIVWLFVSYKILLGSKYSLHSNAANEDRIGYLQDEQSKKDNSDSVVGRLGGDNQDFKNGNWTMRDAVIAELKSKYRLNFDFPLQDTPWEVAAQWVKQREIHPEYAPELGSILHALATQKIVSADFGIKGTQLKMSVILEGGQMAIFKPKWFSRDHVIKGSPYGGADRHNGEIAAFHLIRLLEFRRAPLVVGRRVSMKKEIMPVATDRLLQTFYSINGSTCFYGRCYYCKDNTTGVCADGDIMEGALVMWLPKQWKLKMYKHPWARSYHKGKLARWEKDPEYCDKVKVTEPYHSGPRLMDLVDTCIIDYLVGNADRHLIETLGTQSDSMVTMIDNGKSFGNPNHDEFSILAPLYQCCRIRYNTWEKLLIMQEGVLSQVLRSVLKQDPISPVISEPHLQALDRRLKTILEQVQACLQKNPKNVLVKDDL</sequence>
<evidence type="ECO:0000256" key="6">
    <source>
        <dbReference type="PIRSR" id="PIRSR624869-1"/>
    </source>
</evidence>
<dbReference type="PANTHER" id="PTHR12450:SF14">
    <property type="entry name" value="GLYCOSAMINOGLYCAN XYLOSYLKINASE"/>
    <property type="match status" value="1"/>
</dbReference>
<feature type="binding site" evidence="8">
    <location>
        <position position="180"/>
    </location>
    <ligand>
        <name>Mn(2+)</name>
        <dbReference type="ChEBI" id="CHEBI:29035"/>
    </ligand>
</feature>
<feature type="domain" description="FAM20 C-terminal" evidence="9">
    <location>
        <begin position="227"/>
        <end position="434"/>
    </location>
</feature>
<dbReference type="GO" id="GO:0046872">
    <property type="term" value="F:metal ion binding"/>
    <property type="evidence" value="ECO:0007669"/>
    <property type="project" value="UniProtKB-KW"/>
</dbReference>
<keyword evidence="3" id="KW-0333">Golgi apparatus</keyword>
<evidence type="ECO:0000256" key="5">
    <source>
        <dbReference type="ARBA" id="ARBA00023180"/>
    </source>
</evidence>
<evidence type="ECO:0000259" key="9">
    <source>
        <dbReference type="Pfam" id="PF06702"/>
    </source>
</evidence>
<evidence type="ECO:0000313" key="11">
    <source>
        <dbReference type="Proteomes" id="UP001186944"/>
    </source>
</evidence>
<keyword evidence="11" id="KW-1185">Reference proteome</keyword>
<organism evidence="10 11">
    <name type="scientific">Pinctada imbricata</name>
    <name type="common">Atlantic pearl-oyster</name>
    <name type="synonym">Pinctada martensii</name>
    <dbReference type="NCBI Taxonomy" id="66713"/>
    <lineage>
        <taxon>Eukaryota</taxon>
        <taxon>Metazoa</taxon>
        <taxon>Spiralia</taxon>
        <taxon>Lophotrochozoa</taxon>
        <taxon>Mollusca</taxon>
        <taxon>Bivalvia</taxon>
        <taxon>Autobranchia</taxon>
        <taxon>Pteriomorphia</taxon>
        <taxon>Pterioida</taxon>
        <taxon>Pterioidea</taxon>
        <taxon>Pteriidae</taxon>
        <taxon>Pinctada</taxon>
    </lineage>
</organism>
<feature type="binding site" evidence="7">
    <location>
        <position position="161"/>
    </location>
    <ligand>
        <name>ATP</name>
        <dbReference type="ChEBI" id="CHEBI:30616"/>
    </ligand>
</feature>
<accession>A0AA89BY42</accession>
<gene>
    <name evidence="10" type="ORF">FSP39_000178</name>
</gene>
<evidence type="ECO:0000256" key="7">
    <source>
        <dbReference type="PIRSR" id="PIRSR624869-2"/>
    </source>
</evidence>
<dbReference type="Pfam" id="PF06702">
    <property type="entry name" value="Fam20C"/>
    <property type="match status" value="1"/>
</dbReference>
<keyword evidence="8" id="KW-0479">Metal-binding</keyword>
<feature type="active site" evidence="6">
    <location>
        <position position="328"/>
    </location>
</feature>
<comment type="cofactor">
    <cofactor evidence="8">
        <name>Mn(2+)</name>
        <dbReference type="ChEBI" id="CHEBI:29035"/>
    </cofactor>
</comment>
<dbReference type="GO" id="GO:0005524">
    <property type="term" value="F:ATP binding"/>
    <property type="evidence" value="ECO:0007669"/>
    <property type="project" value="UniProtKB-KW"/>
</dbReference>
<dbReference type="Proteomes" id="UP001186944">
    <property type="component" value="Unassembled WGS sequence"/>
</dbReference>